<proteinExistence type="predicted"/>
<sequence length="94" mass="9613">MALSPWGRPRPGRGAGGGEQRAELGEPSGGGDRQLFAVEFGAAHQRGGQGLVAGECGKVPVAQAAQHPQVEQNPLVAQPDQRALCAGELVHLGL</sequence>
<reference evidence="2 3" key="1">
    <citation type="submission" date="2017-10" db="EMBL/GenBank/DDBJ databases">
        <title>Streptomyces alboflavus Genome sequencing and assembly.</title>
        <authorList>
            <person name="Wang Y."/>
            <person name="Du B."/>
            <person name="Ding Y."/>
            <person name="Liu H."/>
            <person name="Hou Q."/>
            <person name="Liu K."/>
            <person name="Wang C."/>
            <person name="Yao L."/>
        </authorList>
    </citation>
    <scope>NUCLEOTIDE SEQUENCE [LARGE SCALE GENOMIC DNA]</scope>
    <source>
        <strain evidence="2 3">MDJK44</strain>
        <plasmid evidence="3">Plasmid pmdjk44.1</plasmid>
    </source>
</reference>
<keyword evidence="2" id="KW-0614">Plasmid</keyword>
<dbReference type="RefSeq" id="WP_237307996.1">
    <property type="nucleotide sequence ID" value="NZ_CP023976.1"/>
</dbReference>
<evidence type="ECO:0000313" key="2">
    <source>
        <dbReference type="EMBL" id="ATM24589.1"/>
    </source>
</evidence>
<accession>A0A291W4T0</accession>
<dbReference type="AlphaFoldDB" id="A0A291W4T0"/>
<feature type="region of interest" description="Disordered" evidence="1">
    <location>
        <begin position="1"/>
        <end position="33"/>
    </location>
</feature>
<dbReference type="KEGG" id="salf:SMD44_p10090"/>
<dbReference type="Proteomes" id="UP000195880">
    <property type="component" value="Plasmid pMDJK44.1"/>
</dbReference>
<keyword evidence="3" id="KW-1185">Reference proteome</keyword>
<evidence type="ECO:0000313" key="3">
    <source>
        <dbReference type="Proteomes" id="UP000195880"/>
    </source>
</evidence>
<name>A0A291W4T0_9ACTN</name>
<evidence type="ECO:0000256" key="1">
    <source>
        <dbReference type="SAM" id="MobiDB-lite"/>
    </source>
</evidence>
<geneLocation type="plasmid" evidence="3">
    <name>pmdjk44.1</name>
</geneLocation>
<protein>
    <submittedName>
        <fullName evidence="2">Uncharacterized protein</fullName>
    </submittedName>
</protein>
<organism evidence="2 3">
    <name type="scientific">Streptomyces alboflavus</name>
    <dbReference type="NCBI Taxonomy" id="67267"/>
    <lineage>
        <taxon>Bacteria</taxon>
        <taxon>Bacillati</taxon>
        <taxon>Actinomycetota</taxon>
        <taxon>Actinomycetes</taxon>
        <taxon>Kitasatosporales</taxon>
        <taxon>Streptomycetaceae</taxon>
        <taxon>Streptomyces</taxon>
    </lineage>
</organism>
<dbReference type="EMBL" id="CP023976">
    <property type="protein sequence ID" value="ATM24589.1"/>
    <property type="molecule type" value="Genomic_DNA"/>
</dbReference>
<gene>
    <name evidence="2" type="ORF">SMD44_p10090</name>
</gene>